<dbReference type="RefSeq" id="WP_168888509.1">
    <property type="nucleotide sequence ID" value="NZ_JABAHY010000020.1"/>
</dbReference>
<keyword evidence="2" id="KW-1185">Reference proteome</keyword>
<dbReference type="InterPro" id="IPR036390">
    <property type="entry name" value="WH_DNA-bd_sf"/>
</dbReference>
<gene>
    <name evidence="1" type="ORF">HGQ17_13685</name>
</gene>
<accession>A0A7X8TMB1</accession>
<evidence type="ECO:0008006" key="3">
    <source>
        <dbReference type="Google" id="ProtNLM"/>
    </source>
</evidence>
<dbReference type="AlphaFoldDB" id="A0A7X8TMB1"/>
<evidence type="ECO:0000313" key="1">
    <source>
        <dbReference type="EMBL" id="NLS11027.1"/>
    </source>
</evidence>
<sequence>MAMPTEELLQQYFDDRLALARLGFLQRMGRFPDADLTVGQLRIVLLIASGVTSSRARLLALLGQPEEELDQDLEQLHHKGYLERTGTEGIQLMPTETAMDVLDAVADRKDSIMELLAAMDPQDLAALVRGTHALRSAMELDAAMEHSAMILGEQILKMRQD</sequence>
<dbReference type="SUPFAM" id="SSF46785">
    <property type="entry name" value="Winged helix' DNA-binding domain"/>
    <property type="match status" value="1"/>
</dbReference>
<protein>
    <recommendedName>
        <fullName evidence="3">MarR family transcriptional regulator</fullName>
    </recommendedName>
</protein>
<name>A0A7X8TMB1_9MICC</name>
<evidence type="ECO:0000313" key="2">
    <source>
        <dbReference type="Proteomes" id="UP000523139"/>
    </source>
</evidence>
<proteinExistence type="predicted"/>
<dbReference type="InterPro" id="IPR036388">
    <property type="entry name" value="WH-like_DNA-bd_sf"/>
</dbReference>
<dbReference type="Gene3D" id="1.10.10.10">
    <property type="entry name" value="Winged helix-like DNA-binding domain superfamily/Winged helix DNA-binding domain"/>
    <property type="match status" value="1"/>
</dbReference>
<organism evidence="1 2">
    <name type="scientific">Nesterenkonia sedimenti</name>
    <dbReference type="NCBI Taxonomy" id="1463632"/>
    <lineage>
        <taxon>Bacteria</taxon>
        <taxon>Bacillati</taxon>
        <taxon>Actinomycetota</taxon>
        <taxon>Actinomycetes</taxon>
        <taxon>Micrococcales</taxon>
        <taxon>Micrococcaceae</taxon>
        <taxon>Nesterenkonia</taxon>
    </lineage>
</organism>
<dbReference type="Proteomes" id="UP000523139">
    <property type="component" value="Unassembled WGS sequence"/>
</dbReference>
<reference evidence="1 2" key="1">
    <citation type="submission" date="2020-04" db="EMBL/GenBank/DDBJ databases">
        <title>Nesterenkonia sp. nov., isolated from marine sediment.</title>
        <authorList>
            <person name="Zhang G."/>
        </authorList>
    </citation>
    <scope>NUCLEOTIDE SEQUENCE [LARGE SCALE GENOMIC DNA]</scope>
    <source>
        <strain evidence="1 2">MY13</strain>
    </source>
</reference>
<comment type="caution">
    <text evidence="1">The sequence shown here is derived from an EMBL/GenBank/DDBJ whole genome shotgun (WGS) entry which is preliminary data.</text>
</comment>
<dbReference type="EMBL" id="JABAHY010000020">
    <property type="protein sequence ID" value="NLS11027.1"/>
    <property type="molecule type" value="Genomic_DNA"/>
</dbReference>